<comment type="caution">
    <text evidence="3">The sequence shown here is derived from an EMBL/GenBank/DDBJ whole genome shotgun (WGS) entry which is preliminary data.</text>
</comment>
<dbReference type="AlphaFoldDB" id="A0A4U0U559"/>
<reference evidence="3 4" key="1">
    <citation type="submission" date="2017-03" db="EMBL/GenBank/DDBJ databases">
        <title>Genomes of endolithic fungi from Antarctica.</title>
        <authorList>
            <person name="Coleine C."/>
            <person name="Masonjones S."/>
            <person name="Stajich J.E."/>
        </authorList>
    </citation>
    <scope>NUCLEOTIDE SEQUENCE [LARGE SCALE GENOMIC DNA]</scope>
    <source>
        <strain evidence="3 4">CCFEE 5311</strain>
    </source>
</reference>
<feature type="domain" description="Trichothecene 3-O-acetyltransferase-like N-terminal" evidence="2">
    <location>
        <begin position="335"/>
        <end position="478"/>
    </location>
</feature>
<organism evidence="3 4">
    <name type="scientific">Friedmanniomyces endolithicus</name>
    <dbReference type="NCBI Taxonomy" id="329885"/>
    <lineage>
        <taxon>Eukaryota</taxon>
        <taxon>Fungi</taxon>
        <taxon>Dikarya</taxon>
        <taxon>Ascomycota</taxon>
        <taxon>Pezizomycotina</taxon>
        <taxon>Dothideomycetes</taxon>
        <taxon>Dothideomycetidae</taxon>
        <taxon>Mycosphaerellales</taxon>
        <taxon>Teratosphaeriaceae</taxon>
        <taxon>Friedmanniomyces</taxon>
    </lineage>
</organism>
<evidence type="ECO:0000259" key="2">
    <source>
        <dbReference type="Pfam" id="PF22664"/>
    </source>
</evidence>
<sequence length="776" mass="84231">MLGVPFVAFNRPNYIDSSGWLVDRSSSEPANPHFKAKEGNSFFDEEARWVHEFILPALWTEFGIPNGCTTLVTLSHSMAVPIIIIAISSYSTQAAHDRKFRWAGAILYGFAEVHTKHSSDAVVRDMSDPHREPNEIPPGQDARIHIPPMKPDTMADLMCGPEGVVPDTKVRGLVKQAIQPFLAAEVTEMDAWWPQHAAKYKAGVEIPILYALGEYDWVWQGSKRNVDAFCKGFVNAPRIEGAVVAGAPHAIHLGRTGRGWWVRCFGFAIEVAESMAFGEEEGRPDNFEQGEWPVEMASADGTVPEGSTFFPGPDFHVNLPAIDALHPVHYGRRLLIFRCVSNEQRSAQLTALKAGLQALVRRCPILGGTVIPQPPNEKLGSQPIWRKIEPGNGLELVVRDLRTALPSFAEFEAGGFQPAHLPHDLLVPIPRDLDDSKPFAACKIQYSAFEGGTVLTWGISHSVTDGSGNNELTRVLSEQVRLAGQTAGTAVQDDSVLGLERSPLRSITTGSPFKIEDHPGYAKPPVPPHSHEGVPAHPFEATSPEVPVVIHITASNLVKLKADAALGNGAPISTHDALAGLLWRSTMLIRSRRSASAKDVPPTTSTTLFFPSDARKHINVDNVSVAESSKEITASYIGNAVYQLAISEELGNLLSPTGLQYAASAIRRAIIAVTPDRVTSLMSEVNKRWVDWAWATAGTLSTTGIAMGTNWTSGAVYLDDWGEAFGPVIRFRYPGEVGSNAILPKLPDGAAEVMVSVGPSEVDILKGEECFGRYLS</sequence>
<dbReference type="InterPro" id="IPR054710">
    <property type="entry name" value="Tri101-like_N"/>
</dbReference>
<proteinExistence type="predicted"/>
<dbReference type="Pfam" id="PF22664">
    <property type="entry name" value="TRI-like_N"/>
    <property type="match status" value="1"/>
</dbReference>
<dbReference type="InterPro" id="IPR050317">
    <property type="entry name" value="Plant_Fungal_Acyltransferase"/>
</dbReference>
<dbReference type="GO" id="GO:0016747">
    <property type="term" value="F:acyltransferase activity, transferring groups other than amino-acyl groups"/>
    <property type="evidence" value="ECO:0007669"/>
    <property type="project" value="TreeGrafter"/>
</dbReference>
<dbReference type="Proteomes" id="UP000310066">
    <property type="component" value="Unassembled WGS sequence"/>
</dbReference>
<evidence type="ECO:0000313" key="3">
    <source>
        <dbReference type="EMBL" id="TKA29712.1"/>
    </source>
</evidence>
<dbReference type="EMBL" id="NAJP01000107">
    <property type="protein sequence ID" value="TKA29712.1"/>
    <property type="molecule type" value="Genomic_DNA"/>
</dbReference>
<dbReference type="STRING" id="329885.A0A4U0U559"/>
<keyword evidence="1" id="KW-0808">Transferase</keyword>
<gene>
    <name evidence="3" type="ORF">B0A54_15887</name>
</gene>
<dbReference type="PANTHER" id="PTHR31642:SF310">
    <property type="entry name" value="FATTY ALCOHOL:CAFFEOYL-COA ACYLTRANSFERASE"/>
    <property type="match status" value="1"/>
</dbReference>
<evidence type="ECO:0000313" key="4">
    <source>
        <dbReference type="Proteomes" id="UP000310066"/>
    </source>
</evidence>
<name>A0A4U0U559_9PEZI</name>
<dbReference type="InterPro" id="IPR023213">
    <property type="entry name" value="CAT-like_dom_sf"/>
</dbReference>
<dbReference type="PANTHER" id="PTHR31642">
    <property type="entry name" value="TRICHOTHECENE 3-O-ACETYLTRANSFERASE"/>
    <property type="match status" value="1"/>
</dbReference>
<dbReference type="Gene3D" id="3.30.559.10">
    <property type="entry name" value="Chloramphenicol acetyltransferase-like domain"/>
    <property type="match status" value="2"/>
</dbReference>
<evidence type="ECO:0000256" key="1">
    <source>
        <dbReference type="ARBA" id="ARBA00022679"/>
    </source>
</evidence>
<protein>
    <recommendedName>
        <fullName evidence="2">Trichothecene 3-O-acetyltransferase-like N-terminal domain-containing protein</fullName>
    </recommendedName>
</protein>
<dbReference type="OrthoDB" id="5371334at2759"/>
<accession>A0A4U0U559</accession>